<dbReference type="InterPro" id="IPR052385">
    <property type="entry name" value="Obscurin/Obscurin-like_Reg"/>
</dbReference>
<dbReference type="SUPFAM" id="SSF48726">
    <property type="entry name" value="Immunoglobulin"/>
    <property type="match status" value="1"/>
</dbReference>
<evidence type="ECO:0000256" key="2">
    <source>
        <dbReference type="ARBA" id="ARBA00022490"/>
    </source>
</evidence>
<feature type="region of interest" description="Disordered" evidence="6">
    <location>
        <begin position="190"/>
        <end position="210"/>
    </location>
</feature>
<dbReference type="Gene3D" id="2.60.40.10">
    <property type="entry name" value="Immunoglobulins"/>
    <property type="match status" value="1"/>
</dbReference>
<dbReference type="GO" id="GO:0005737">
    <property type="term" value="C:cytoplasm"/>
    <property type="evidence" value="ECO:0007669"/>
    <property type="project" value="UniProtKB-SubCell"/>
</dbReference>
<dbReference type="GeneTree" id="ENSGT00940000177273"/>
<feature type="region of interest" description="Disordered" evidence="6">
    <location>
        <begin position="120"/>
        <end position="146"/>
    </location>
</feature>
<keyword evidence="5" id="KW-0393">Immunoglobulin domain</keyword>
<comment type="subcellular location">
    <subcellularLocation>
        <location evidence="1">Cytoplasm</location>
    </subcellularLocation>
</comment>
<evidence type="ECO:0000313" key="8">
    <source>
        <dbReference type="Ensembl" id="ENSOKIP00005027833.1"/>
    </source>
</evidence>
<feature type="compositionally biased region" description="Low complexity" evidence="6">
    <location>
        <begin position="200"/>
        <end position="210"/>
    </location>
</feature>
<dbReference type="InterPro" id="IPR013151">
    <property type="entry name" value="Immunoglobulin_dom"/>
</dbReference>
<dbReference type="Ensembl" id="ENSOKIT00005029478.1">
    <property type="protein sequence ID" value="ENSOKIP00005027833.1"/>
    <property type="gene ID" value="ENSOKIG00005012089.1"/>
</dbReference>
<keyword evidence="3" id="KW-0597">Phosphoprotein</keyword>
<evidence type="ECO:0000256" key="4">
    <source>
        <dbReference type="ARBA" id="ARBA00023157"/>
    </source>
</evidence>
<dbReference type="PANTHER" id="PTHR35971:SF5">
    <property type="entry name" value="OBSCURIN LIKE CYTOSKELETAL ADAPTOR 1"/>
    <property type="match status" value="1"/>
</dbReference>
<dbReference type="InterPro" id="IPR013783">
    <property type="entry name" value="Ig-like_fold"/>
</dbReference>
<dbReference type="SMART" id="SM00409">
    <property type="entry name" value="IG"/>
    <property type="match status" value="1"/>
</dbReference>
<dbReference type="Proteomes" id="UP000694557">
    <property type="component" value="Unassembled WGS sequence"/>
</dbReference>
<dbReference type="InterPro" id="IPR036179">
    <property type="entry name" value="Ig-like_dom_sf"/>
</dbReference>
<keyword evidence="2" id="KW-0963">Cytoplasm</keyword>
<evidence type="ECO:0000256" key="6">
    <source>
        <dbReference type="SAM" id="MobiDB-lite"/>
    </source>
</evidence>
<feature type="compositionally biased region" description="Polar residues" evidence="6">
    <location>
        <begin position="125"/>
        <end position="141"/>
    </location>
</feature>
<evidence type="ECO:0000256" key="1">
    <source>
        <dbReference type="ARBA" id="ARBA00004496"/>
    </source>
</evidence>
<evidence type="ECO:0000259" key="7">
    <source>
        <dbReference type="PROSITE" id="PS50835"/>
    </source>
</evidence>
<proteinExistence type="predicted"/>
<organism evidence="8 9">
    <name type="scientific">Oncorhynchus kisutch</name>
    <name type="common">Coho salmon</name>
    <name type="synonym">Salmo kisutch</name>
    <dbReference type="NCBI Taxonomy" id="8019"/>
    <lineage>
        <taxon>Eukaryota</taxon>
        <taxon>Metazoa</taxon>
        <taxon>Chordata</taxon>
        <taxon>Craniata</taxon>
        <taxon>Vertebrata</taxon>
        <taxon>Euteleostomi</taxon>
        <taxon>Actinopterygii</taxon>
        <taxon>Neopterygii</taxon>
        <taxon>Teleostei</taxon>
        <taxon>Protacanthopterygii</taxon>
        <taxon>Salmoniformes</taxon>
        <taxon>Salmonidae</taxon>
        <taxon>Salmoninae</taxon>
        <taxon>Oncorhynchus</taxon>
    </lineage>
</organism>
<feature type="domain" description="Ig-like" evidence="7">
    <location>
        <begin position="47"/>
        <end position="119"/>
    </location>
</feature>
<accession>A0A8C7M392</accession>
<evidence type="ECO:0000256" key="3">
    <source>
        <dbReference type="ARBA" id="ARBA00022553"/>
    </source>
</evidence>
<dbReference type="Pfam" id="PF00047">
    <property type="entry name" value="ig"/>
    <property type="match status" value="1"/>
</dbReference>
<feature type="region of interest" description="Disordered" evidence="6">
    <location>
        <begin position="1"/>
        <end position="20"/>
    </location>
</feature>
<reference evidence="8" key="1">
    <citation type="submission" date="2025-08" db="UniProtKB">
        <authorList>
            <consortium name="Ensembl"/>
        </authorList>
    </citation>
    <scope>IDENTIFICATION</scope>
</reference>
<dbReference type="InterPro" id="IPR003598">
    <property type="entry name" value="Ig_sub2"/>
</dbReference>
<name>A0A8C7M392_ONCKI</name>
<keyword evidence="4" id="KW-1015">Disulfide bond</keyword>
<reference evidence="8" key="2">
    <citation type="submission" date="2025-09" db="UniProtKB">
        <authorList>
            <consortium name="Ensembl"/>
        </authorList>
    </citation>
    <scope>IDENTIFICATION</scope>
</reference>
<sequence length="210" mass="22931">MEERNSSSAERREVPDEAERCNVGAGHQENLARGQWCLQLRALEEGSVTLRCELSKSGVPVVWLKGGELLREGERHQMKQEGRTVEMVIRNAVLQDAGEYSCVVNTFGVSSYNGNITVGEPQMPPSSTQRPAAPSQPSTPSVHPVLASIGPLQPVQTSTPGKETVDSVDSVECEGISLWQTYNLTKEDPRRTLQERRRASLIAASSSKSS</sequence>
<dbReference type="InterPro" id="IPR003599">
    <property type="entry name" value="Ig_sub"/>
</dbReference>
<protein>
    <recommendedName>
        <fullName evidence="7">Ig-like domain-containing protein</fullName>
    </recommendedName>
</protein>
<keyword evidence="9" id="KW-1185">Reference proteome</keyword>
<dbReference type="InterPro" id="IPR007110">
    <property type="entry name" value="Ig-like_dom"/>
</dbReference>
<evidence type="ECO:0000313" key="9">
    <source>
        <dbReference type="Proteomes" id="UP000694557"/>
    </source>
</evidence>
<evidence type="ECO:0000256" key="5">
    <source>
        <dbReference type="ARBA" id="ARBA00023319"/>
    </source>
</evidence>
<dbReference type="PROSITE" id="PS50835">
    <property type="entry name" value="IG_LIKE"/>
    <property type="match status" value="1"/>
</dbReference>
<dbReference type="AlphaFoldDB" id="A0A8C7M392"/>
<dbReference type="PANTHER" id="PTHR35971">
    <property type="entry name" value="SI:DKEY-31G6.6"/>
    <property type="match status" value="1"/>
</dbReference>
<dbReference type="SMART" id="SM00408">
    <property type="entry name" value="IGc2"/>
    <property type="match status" value="1"/>
</dbReference>